<dbReference type="EMBL" id="SOCP01000006">
    <property type="protein sequence ID" value="TDV50876.1"/>
    <property type="molecule type" value="Genomic_DNA"/>
</dbReference>
<feature type="transmembrane region" description="Helical" evidence="1">
    <location>
        <begin position="15"/>
        <end position="37"/>
    </location>
</feature>
<reference evidence="2 3" key="1">
    <citation type="submission" date="2019-03" db="EMBL/GenBank/DDBJ databases">
        <title>Genomic Encyclopedia of Archaeal and Bacterial Type Strains, Phase II (KMG-II): from individual species to whole genera.</title>
        <authorList>
            <person name="Goeker M."/>
        </authorList>
    </citation>
    <scope>NUCLEOTIDE SEQUENCE [LARGE SCALE GENOMIC DNA]</scope>
    <source>
        <strain evidence="2 3">DSM 45499</strain>
    </source>
</reference>
<keyword evidence="1" id="KW-0472">Membrane</keyword>
<keyword evidence="1" id="KW-1133">Transmembrane helix</keyword>
<gene>
    <name evidence="2" type="ORF">CLV71_106221</name>
</gene>
<dbReference type="Proteomes" id="UP000294927">
    <property type="component" value="Unassembled WGS sequence"/>
</dbReference>
<evidence type="ECO:0000313" key="3">
    <source>
        <dbReference type="Proteomes" id="UP000294927"/>
    </source>
</evidence>
<protein>
    <submittedName>
        <fullName evidence="2">Uncharacterized protein</fullName>
    </submittedName>
</protein>
<organism evidence="2 3">
    <name type="scientific">Actinophytocola oryzae</name>
    <dbReference type="NCBI Taxonomy" id="502181"/>
    <lineage>
        <taxon>Bacteria</taxon>
        <taxon>Bacillati</taxon>
        <taxon>Actinomycetota</taxon>
        <taxon>Actinomycetes</taxon>
        <taxon>Pseudonocardiales</taxon>
        <taxon>Pseudonocardiaceae</taxon>
    </lineage>
</organism>
<name>A0A4R7VMN8_9PSEU</name>
<keyword evidence="1" id="KW-0812">Transmembrane</keyword>
<proteinExistence type="predicted"/>
<sequence>MSARTPPTRVDGMELLAVAALFVGLALLAAIPLVLLLHFTQRQRDGEG</sequence>
<evidence type="ECO:0000256" key="1">
    <source>
        <dbReference type="SAM" id="Phobius"/>
    </source>
</evidence>
<evidence type="ECO:0000313" key="2">
    <source>
        <dbReference type="EMBL" id="TDV50876.1"/>
    </source>
</evidence>
<keyword evidence="3" id="KW-1185">Reference proteome</keyword>
<accession>A0A4R7VMN8</accession>
<comment type="caution">
    <text evidence="2">The sequence shown here is derived from an EMBL/GenBank/DDBJ whole genome shotgun (WGS) entry which is preliminary data.</text>
</comment>
<dbReference type="AlphaFoldDB" id="A0A4R7VMN8"/>